<proteinExistence type="predicted"/>
<organism evidence="1">
    <name type="scientific">Barrevirus sp</name>
    <dbReference type="NCBI Taxonomy" id="2487763"/>
    <lineage>
        <taxon>Viruses</taxon>
        <taxon>Varidnaviria</taxon>
        <taxon>Bamfordvirae</taxon>
        <taxon>Nucleocytoviricota</taxon>
        <taxon>Megaviricetes</taxon>
        <taxon>Imitervirales</taxon>
        <taxon>Mimiviridae</taxon>
        <taxon>Klosneuvirinae</taxon>
    </lineage>
</organism>
<sequence>MNYQDQLDKLFNEVSSSQADLIQKQNEAMNRKTDSQGNDFDLEYGVLMKRAMDQIAKHKTQQLICFSIGGFTIGIVPDSKNVVAAVIRDLIKKFGNTATIYLIVEKHHGAEDVDMSYIRLTINSQIPPTGQFAIQFNNVVKKILPNDSGLVDFRVVRPFMD</sequence>
<name>A0A3G4ZT82_9VIRU</name>
<gene>
    <name evidence="1" type="ORF">Barrevirus19_16</name>
</gene>
<protein>
    <submittedName>
        <fullName evidence="1">Uncharacterized protein</fullName>
    </submittedName>
</protein>
<reference evidence="1" key="1">
    <citation type="submission" date="2018-10" db="EMBL/GenBank/DDBJ databases">
        <title>Hidden diversity of soil giant viruses.</title>
        <authorList>
            <person name="Schulz F."/>
            <person name="Alteio L."/>
            <person name="Goudeau D."/>
            <person name="Ryan E.M."/>
            <person name="Malmstrom R.R."/>
            <person name="Blanchard J."/>
            <person name="Woyke T."/>
        </authorList>
    </citation>
    <scope>NUCLEOTIDE SEQUENCE</scope>
    <source>
        <strain evidence="1">BAV1</strain>
    </source>
</reference>
<evidence type="ECO:0000313" key="1">
    <source>
        <dbReference type="EMBL" id="AYV77221.1"/>
    </source>
</evidence>
<accession>A0A3G4ZT82</accession>
<dbReference type="EMBL" id="MK072016">
    <property type="protein sequence ID" value="AYV77221.1"/>
    <property type="molecule type" value="Genomic_DNA"/>
</dbReference>